<reference evidence="2" key="1">
    <citation type="submission" date="2019-06" db="EMBL/GenBank/DDBJ databases">
        <authorList>
            <person name="Broberg M."/>
        </authorList>
    </citation>
    <scope>NUCLEOTIDE SEQUENCE [LARGE SCALE GENOMIC DNA]</scope>
</reference>
<name>A0A9N9Z1I9_9HYPO</name>
<dbReference type="AlphaFoldDB" id="A0A9N9Z1I9"/>
<dbReference type="EMBL" id="CABFOC020000018">
    <property type="protein sequence ID" value="CAH0047219.1"/>
    <property type="molecule type" value="Genomic_DNA"/>
</dbReference>
<comment type="caution">
    <text evidence="1">The sequence shown here is derived from an EMBL/GenBank/DDBJ whole genome shotgun (WGS) entry which is preliminary data.</text>
</comment>
<dbReference type="Proteomes" id="UP000775872">
    <property type="component" value="Unassembled WGS sequence"/>
</dbReference>
<proteinExistence type="predicted"/>
<dbReference type="Gene3D" id="3.80.10.10">
    <property type="entry name" value="Ribonuclease Inhibitor"/>
    <property type="match status" value="1"/>
</dbReference>
<accession>A0A9N9Z1I9</accession>
<organism evidence="1 2">
    <name type="scientific">Clonostachys solani</name>
    <dbReference type="NCBI Taxonomy" id="160281"/>
    <lineage>
        <taxon>Eukaryota</taxon>
        <taxon>Fungi</taxon>
        <taxon>Dikarya</taxon>
        <taxon>Ascomycota</taxon>
        <taxon>Pezizomycotina</taxon>
        <taxon>Sordariomycetes</taxon>
        <taxon>Hypocreomycetidae</taxon>
        <taxon>Hypocreales</taxon>
        <taxon>Bionectriaceae</taxon>
        <taxon>Clonostachys</taxon>
    </lineage>
</organism>
<sequence>MGKVARTCKEFHSIMTPRLHRRVAYKVEDDAQLPQFIRLIQRYLSVTQNRKLRSQCRCEGQRDGVPYGSDLGANPPCAGYVREMIIGHIFTGRKGKYMVYRYLEEALKSMHGLEIVGLWGITRYVMPSGPSSSRAKADWFCRTPSAMAKDLAGLPNLKALSLTAQEVRVGDNITALASVKNLQHFRIRAWNPVREFEEATRAILLNSRLTLRSLVILNPGHETAGYHFGFLDDWQREFGSGSQTPYFPALQSLHLSGLKGSDEGLKRAFENAFDFMSLRSLTLDRIYNGRSALYRHLADLAARTPKEDIKLRSFQMDHHSDATFDEQKDDMETLCRFLGSFDTLTNLHLVEYNKYPAAGHDKGDLPYPLHQAILKHRDLTSLVLHSRAPYVMMLMEAFISPKVIATIMDSLPRLEEFEFAARSLEMAQVGEALARAKNLKTLSVTQIRGLTVPEPEALVTKIVTGVLDSRGGGSAGDEPFRWYNHSRLRRIITDRKRTFDIASEFWEVKDRRVKKPFSIRGLRNTEHEVLCRDVTALLAKDSPFVPDCDWADDVARDMI</sequence>
<evidence type="ECO:0000313" key="2">
    <source>
        <dbReference type="Proteomes" id="UP000775872"/>
    </source>
</evidence>
<protein>
    <submittedName>
        <fullName evidence="1">Uncharacterized protein</fullName>
    </submittedName>
</protein>
<reference evidence="1 2" key="2">
    <citation type="submission" date="2021-10" db="EMBL/GenBank/DDBJ databases">
        <authorList>
            <person name="Piombo E."/>
        </authorList>
    </citation>
    <scope>NUCLEOTIDE SEQUENCE [LARGE SCALE GENOMIC DNA]</scope>
</reference>
<keyword evidence="2" id="KW-1185">Reference proteome</keyword>
<dbReference type="SUPFAM" id="SSF52047">
    <property type="entry name" value="RNI-like"/>
    <property type="match status" value="1"/>
</dbReference>
<gene>
    <name evidence="1" type="ORF">CSOL1703_00013458</name>
</gene>
<dbReference type="OrthoDB" id="5311681at2759"/>
<dbReference type="InterPro" id="IPR032675">
    <property type="entry name" value="LRR_dom_sf"/>
</dbReference>
<evidence type="ECO:0000313" key="1">
    <source>
        <dbReference type="EMBL" id="CAH0047219.1"/>
    </source>
</evidence>